<evidence type="ECO:0000313" key="2">
    <source>
        <dbReference type="EMBL" id="MPN47862.1"/>
    </source>
</evidence>
<feature type="transmembrane region" description="Helical" evidence="1">
    <location>
        <begin position="46"/>
        <end position="66"/>
    </location>
</feature>
<protein>
    <recommendedName>
        <fullName evidence="3">DUF3955 domain-containing protein</fullName>
    </recommendedName>
</protein>
<keyword evidence="1" id="KW-1133">Transmembrane helix</keyword>
<dbReference type="EMBL" id="VSSQ01109676">
    <property type="protein sequence ID" value="MPN47862.1"/>
    <property type="molecule type" value="Genomic_DNA"/>
</dbReference>
<name>A0A645IAM9_9ZZZZ</name>
<accession>A0A645IAM9</accession>
<reference evidence="2" key="1">
    <citation type="submission" date="2019-08" db="EMBL/GenBank/DDBJ databases">
        <authorList>
            <person name="Kucharzyk K."/>
            <person name="Murdoch R.W."/>
            <person name="Higgins S."/>
            <person name="Loffler F."/>
        </authorList>
    </citation>
    <scope>NUCLEOTIDE SEQUENCE</scope>
</reference>
<sequence length="75" mass="8567">MKKLKVQKLLRIVAALIIIVGASVGYDMGDKMVCIDQTITYQFDFWLAILVWFISLSLGLLFWSIAKMIDLLESK</sequence>
<keyword evidence="1" id="KW-0472">Membrane</keyword>
<proteinExistence type="predicted"/>
<feature type="transmembrane region" description="Helical" evidence="1">
    <location>
        <begin position="9"/>
        <end position="26"/>
    </location>
</feature>
<dbReference type="AlphaFoldDB" id="A0A645IAM9"/>
<comment type="caution">
    <text evidence="2">The sequence shown here is derived from an EMBL/GenBank/DDBJ whole genome shotgun (WGS) entry which is preliminary data.</text>
</comment>
<evidence type="ECO:0008006" key="3">
    <source>
        <dbReference type="Google" id="ProtNLM"/>
    </source>
</evidence>
<keyword evidence="1" id="KW-0812">Transmembrane</keyword>
<gene>
    <name evidence="2" type="ORF">SDC9_195466</name>
</gene>
<evidence type="ECO:0000256" key="1">
    <source>
        <dbReference type="SAM" id="Phobius"/>
    </source>
</evidence>
<organism evidence="2">
    <name type="scientific">bioreactor metagenome</name>
    <dbReference type="NCBI Taxonomy" id="1076179"/>
    <lineage>
        <taxon>unclassified sequences</taxon>
        <taxon>metagenomes</taxon>
        <taxon>ecological metagenomes</taxon>
    </lineage>
</organism>